<proteinExistence type="predicted"/>
<dbReference type="Proteomes" id="UP000093366">
    <property type="component" value="Unassembled WGS sequence"/>
</dbReference>
<gene>
    <name evidence="1" type="ORF">A7985_05485</name>
</gene>
<protein>
    <submittedName>
        <fullName evidence="1">Uncharacterized protein</fullName>
    </submittedName>
</protein>
<dbReference type="EMBL" id="MAUJ01000001">
    <property type="protein sequence ID" value="OCQ23393.1"/>
    <property type="molecule type" value="Genomic_DNA"/>
</dbReference>
<comment type="caution">
    <text evidence="1">The sequence shown here is derived from an EMBL/GenBank/DDBJ whole genome shotgun (WGS) entry which is preliminary data.</text>
</comment>
<evidence type="ECO:0000313" key="2">
    <source>
        <dbReference type="Proteomes" id="UP000093366"/>
    </source>
</evidence>
<organism evidence="1 2">
    <name type="scientific">Pseudoalteromonas luteoviolacea</name>
    <dbReference type="NCBI Taxonomy" id="43657"/>
    <lineage>
        <taxon>Bacteria</taxon>
        <taxon>Pseudomonadati</taxon>
        <taxon>Pseudomonadota</taxon>
        <taxon>Gammaproteobacteria</taxon>
        <taxon>Alteromonadales</taxon>
        <taxon>Pseudoalteromonadaceae</taxon>
        <taxon>Pseudoalteromonas</taxon>
    </lineage>
</organism>
<dbReference type="OrthoDB" id="9864341at2"/>
<sequence length="194" mass="22504">MEHIKDQVASEKHLKLSKHEKAALKKVFVMEYKIAELKSQLEQFIGDLHSECNSAYIKVCKLSHKNPMRKKNRGFVTLITAERAIQAEQTLRLPSIVKSAVRRINDTIINRWNGSYQPTQYKLNSWFDIVAAFSPELFKRLWNLYMGRCIGGWIDYLTFESETLASKGIFNIRRPSTYIHKQAPITVGKDDIPF</sequence>
<accession>A0A1C0TVP4</accession>
<evidence type="ECO:0000313" key="1">
    <source>
        <dbReference type="EMBL" id="OCQ23393.1"/>
    </source>
</evidence>
<dbReference type="AlphaFoldDB" id="A0A1C0TVP4"/>
<reference evidence="2" key="1">
    <citation type="submission" date="2016-07" db="EMBL/GenBank/DDBJ databases">
        <authorList>
            <person name="Florea S."/>
            <person name="Webb J.S."/>
            <person name="Jaromczyk J."/>
            <person name="Schardl C.L."/>
        </authorList>
    </citation>
    <scope>NUCLEOTIDE SEQUENCE [LARGE SCALE GENOMIC DNA]</scope>
    <source>
        <strain evidence="2">IPB1</strain>
    </source>
</reference>
<name>A0A1C0TVP4_9GAMM</name>
<dbReference type="RefSeq" id="WP_065789411.1">
    <property type="nucleotide sequence ID" value="NZ_MAUJ01000001.1"/>
</dbReference>